<dbReference type="Gene3D" id="1.20.930.10">
    <property type="entry name" value="Conserved domain common to transcription factors TFIIS, elongin A, CRSP70"/>
    <property type="match status" value="1"/>
</dbReference>
<dbReference type="Pfam" id="PF08711">
    <property type="entry name" value="Med26"/>
    <property type="match status" value="1"/>
</dbReference>
<evidence type="ECO:0000256" key="4">
    <source>
        <dbReference type="SAM" id="MobiDB-lite"/>
    </source>
</evidence>
<dbReference type="PANTHER" id="PTHR46010">
    <property type="entry name" value="PROTEIN IWS1 HOMOLOG"/>
    <property type="match status" value="1"/>
</dbReference>
<evidence type="ECO:0000256" key="3">
    <source>
        <dbReference type="PROSITE-ProRule" id="PRU00649"/>
    </source>
</evidence>
<feature type="compositionally biased region" description="Basic residues" evidence="4">
    <location>
        <begin position="108"/>
        <end position="121"/>
    </location>
</feature>
<feature type="domain" description="TFIIS N-terminal" evidence="5">
    <location>
        <begin position="228"/>
        <end position="305"/>
    </location>
</feature>
<name>A0A1R0GVB5_9FUNG</name>
<keyword evidence="3" id="KW-0539">Nucleus</keyword>
<comment type="similarity">
    <text evidence="2">Belongs to the IWS1 family.</text>
</comment>
<accession>A0A1R0GVB5</accession>
<dbReference type="PROSITE" id="PS51319">
    <property type="entry name" value="TFIIS_N"/>
    <property type="match status" value="1"/>
</dbReference>
<feature type="region of interest" description="Disordered" evidence="4">
    <location>
        <begin position="154"/>
        <end position="174"/>
    </location>
</feature>
<evidence type="ECO:0000256" key="2">
    <source>
        <dbReference type="ARBA" id="ARBA00037992"/>
    </source>
</evidence>
<sequence length="399" mass="45407">MSDHELYGSETENPENIAEASIANETNNIDDPNNEDQNNELDEDAAIRSMPSFKKKRTMDDLDSERREANLTRDSDHSHESDKSESASVYEDQDRDEEPEYYDERRAEKKSRKSSGSRNKKSYSDDEQEDQPPLDAKALAIQELNRDIDFALKKGKASRRRKTNEISTSQDEEIHQMQEKMRNAADADFEDNKMKLPAIHKVQLLNSVTSFLGKPHLYESLLDNNILDTIRLWLEPLDDGSLPNIDIQNALLLAMTRLPIQTDHLRDSGIGKIVLFMSKCSRYPERHRRIADQLVQAWARPILRRSSNFRDKVIDESAVARGGRADDPARTGIFGRIQVQSGNSAGGHSFFASIPQKVSTNYNIMPKSNLNSSTNSNSNSVMPEKFKRIKAHMTKIGRK</sequence>
<keyword evidence="7" id="KW-1185">Reference proteome</keyword>
<comment type="subcellular location">
    <subcellularLocation>
        <location evidence="3">Nucleus</location>
    </subcellularLocation>
</comment>
<organism evidence="6 7">
    <name type="scientific">Smittium mucronatum</name>
    <dbReference type="NCBI Taxonomy" id="133383"/>
    <lineage>
        <taxon>Eukaryota</taxon>
        <taxon>Fungi</taxon>
        <taxon>Fungi incertae sedis</taxon>
        <taxon>Zoopagomycota</taxon>
        <taxon>Kickxellomycotina</taxon>
        <taxon>Harpellomycetes</taxon>
        <taxon>Harpellales</taxon>
        <taxon>Legeriomycetaceae</taxon>
        <taxon>Smittium</taxon>
    </lineage>
</organism>
<dbReference type="AlphaFoldDB" id="A0A1R0GVB5"/>
<comment type="caution">
    <text evidence="6">The sequence shown here is derived from an EMBL/GenBank/DDBJ whole genome shotgun (WGS) entry which is preliminary data.</text>
</comment>
<feature type="compositionally biased region" description="Acidic residues" evidence="4">
    <location>
        <begin position="91"/>
        <end position="101"/>
    </location>
</feature>
<dbReference type="InterPro" id="IPR035441">
    <property type="entry name" value="TFIIS/LEDGF_dom_sf"/>
</dbReference>
<dbReference type="EMBL" id="LSSL01003103">
    <property type="protein sequence ID" value="OLY80815.1"/>
    <property type="molecule type" value="Genomic_DNA"/>
</dbReference>
<dbReference type="PANTHER" id="PTHR46010:SF1">
    <property type="entry name" value="PROTEIN IWS1 HOMOLOG"/>
    <property type="match status" value="1"/>
</dbReference>
<feature type="compositionally biased region" description="Acidic residues" evidence="4">
    <location>
        <begin position="32"/>
        <end position="44"/>
    </location>
</feature>
<feature type="compositionally biased region" description="Basic and acidic residues" evidence="4">
    <location>
        <begin position="58"/>
        <end position="85"/>
    </location>
</feature>
<protein>
    <submittedName>
        <fullName evidence="6">Transcription factor IWS1</fullName>
    </submittedName>
</protein>
<reference evidence="6 7" key="1">
    <citation type="journal article" date="2016" name="Mol. Biol. Evol.">
        <title>Genome-Wide Survey of Gut Fungi (Harpellales) Reveals the First Horizontally Transferred Ubiquitin Gene from a Mosquito Host.</title>
        <authorList>
            <person name="Wang Y."/>
            <person name="White M.M."/>
            <person name="Kvist S."/>
            <person name="Moncalvo J.M."/>
        </authorList>
    </citation>
    <scope>NUCLEOTIDE SEQUENCE [LARGE SCALE GENOMIC DNA]</scope>
    <source>
        <strain evidence="6 7">ALG-7-W6</strain>
    </source>
</reference>
<feature type="region of interest" description="Disordered" evidence="4">
    <location>
        <begin position="1"/>
        <end position="134"/>
    </location>
</feature>
<dbReference type="OrthoDB" id="21124at2759"/>
<gene>
    <name evidence="6" type="ORF">AYI68_g5085</name>
</gene>
<dbReference type="InterPro" id="IPR051037">
    <property type="entry name" value="RNAPII_TF_IWS1"/>
</dbReference>
<comment type="function">
    <text evidence="1">Transcription factor involved in RNA polymerase II transcription regulation. May function in both SPT15/TBP post-recruitment and recruitment steps of transcription.</text>
</comment>
<dbReference type="GO" id="GO:0005634">
    <property type="term" value="C:nucleus"/>
    <property type="evidence" value="ECO:0007669"/>
    <property type="project" value="UniProtKB-SubCell"/>
</dbReference>
<dbReference type="Proteomes" id="UP000187455">
    <property type="component" value="Unassembled WGS sequence"/>
</dbReference>
<evidence type="ECO:0000313" key="6">
    <source>
        <dbReference type="EMBL" id="OLY80815.1"/>
    </source>
</evidence>
<proteinExistence type="inferred from homology"/>
<dbReference type="GO" id="GO:0016973">
    <property type="term" value="P:poly(A)+ mRNA export from nucleus"/>
    <property type="evidence" value="ECO:0007669"/>
    <property type="project" value="TreeGrafter"/>
</dbReference>
<dbReference type="InterPro" id="IPR017923">
    <property type="entry name" value="TFIIS_N"/>
</dbReference>
<dbReference type="STRING" id="133383.A0A1R0GVB5"/>
<evidence type="ECO:0000313" key="7">
    <source>
        <dbReference type="Proteomes" id="UP000187455"/>
    </source>
</evidence>
<evidence type="ECO:0000259" key="5">
    <source>
        <dbReference type="PROSITE" id="PS51319"/>
    </source>
</evidence>
<evidence type="ECO:0000256" key="1">
    <source>
        <dbReference type="ARBA" id="ARBA00037349"/>
    </source>
</evidence>